<name>A0A3A8IIP1_9BACT</name>
<evidence type="ECO:0000313" key="2">
    <source>
        <dbReference type="EMBL" id="RKG78161.1"/>
    </source>
</evidence>
<sequence length="174" mass="18589">ATGGPYAVVAHSLGAAATAVALRDGMKVERAVFISPPSDPLAGIRAFADTVGLSEDVWRRMATRIEARFDMRLADLVVPGFAPRLEVPLRIFHDMGDREVPLRAGEAVAKAWPGAKLTRTQGLGHFRILYAPEVVSPVVDFLAQGRPSNAWPGPELLASSASARGTTSRQVHGR</sequence>
<proteinExistence type="predicted"/>
<dbReference type="Pfam" id="PF06821">
    <property type="entry name" value="Ser_hydrolase"/>
    <property type="match status" value="1"/>
</dbReference>
<dbReference type="AlphaFoldDB" id="A0A3A8IIP1"/>
<reference evidence="3" key="1">
    <citation type="submission" date="2018-09" db="EMBL/GenBank/DDBJ databases">
        <authorList>
            <person name="Livingstone P.G."/>
            <person name="Whitworth D.E."/>
        </authorList>
    </citation>
    <scope>NUCLEOTIDE SEQUENCE [LARGE SCALE GENOMIC DNA]</scope>
    <source>
        <strain evidence="3">CA054A</strain>
    </source>
</reference>
<dbReference type="SUPFAM" id="SSF53474">
    <property type="entry name" value="alpha/beta-Hydrolases"/>
    <property type="match status" value="1"/>
</dbReference>
<dbReference type="GO" id="GO:0016787">
    <property type="term" value="F:hydrolase activity"/>
    <property type="evidence" value="ECO:0007669"/>
    <property type="project" value="UniProtKB-KW"/>
</dbReference>
<dbReference type="InterPro" id="IPR029058">
    <property type="entry name" value="AB_hydrolase_fold"/>
</dbReference>
<dbReference type="Gene3D" id="3.40.50.1820">
    <property type="entry name" value="alpha/beta hydrolase"/>
    <property type="match status" value="1"/>
</dbReference>
<dbReference type="InterPro" id="IPR010662">
    <property type="entry name" value="RBBP9/YdeN"/>
</dbReference>
<dbReference type="EMBL" id="RAVZ01000269">
    <property type="protein sequence ID" value="RKG78161.1"/>
    <property type="molecule type" value="Genomic_DNA"/>
</dbReference>
<comment type="caution">
    <text evidence="2">The sequence shown here is derived from an EMBL/GenBank/DDBJ whole genome shotgun (WGS) entry which is preliminary data.</text>
</comment>
<gene>
    <name evidence="2" type="ORF">D7V88_30120</name>
</gene>
<evidence type="ECO:0000313" key="3">
    <source>
        <dbReference type="Proteomes" id="UP000268094"/>
    </source>
</evidence>
<keyword evidence="3" id="KW-1185">Reference proteome</keyword>
<dbReference type="RefSeq" id="WP_208726559.1">
    <property type="nucleotide sequence ID" value="NZ_RAVZ01000269.1"/>
</dbReference>
<feature type="non-terminal residue" evidence="2">
    <location>
        <position position="1"/>
    </location>
</feature>
<evidence type="ECO:0000256" key="1">
    <source>
        <dbReference type="SAM" id="MobiDB-lite"/>
    </source>
</evidence>
<protein>
    <submittedName>
        <fullName evidence="2">Alpha/beta hydrolase</fullName>
    </submittedName>
</protein>
<feature type="compositionally biased region" description="Polar residues" evidence="1">
    <location>
        <begin position="164"/>
        <end position="174"/>
    </location>
</feature>
<accession>A0A3A8IIP1</accession>
<dbReference type="Proteomes" id="UP000268094">
    <property type="component" value="Unassembled WGS sequence"/>
</dbReference>
<feature type="region of interest" description="Disordered" evidence="1">
    <location>
        <begin position="153"/>
        <end position="174"/>
    </location>
</feature>
<organism evidence="2 3">
    <name type="scientific">Corallococcus terminator</name>
    <dbReference type="NCBI Taxonomy" id="2316733"/>
    <lineage>
        <taxon>Bacteria</taxon>
        <taxon>Pseudomonadati</taxon>
        <taxon>Myxococcota</taxon>
        <taxon>Myxococcia</taxon>
        <taxon>Myxococcales</taxon>
        <taxon>Cystobacterineae</taxon>
        <taxon>Myxococcaceae</taxon>
        <taxon>Corallococcus</taxon>
    </lineage>
</organism>
<keyword evidence="2" id="KW-0378">Hydrolase</keyword>